<protein>
    <submittedName>
        <fullName evidence="3">CDP-diacylglycerol--glycerol-3-phosphate 3-phosphatidyltransferase</fullName>
    </submittedName>
</protein>
<dbReference type="EMBL" id="FOJN01000001">
    <property type="protein sequence ID" value="SFA39963.1"/>
    <property type="molecule type" value="Genomic_DNA"/>
</dbReference>
<sequence length="260" mass="26688">MVTDHDAISGPGAPGSDPLSGRRRRRPVEPVPTDRDSYLRAWSALHGDYVVESSVLVRGWLGLTYRVARPLVRGRVTPGAVTTAGVLMALAALGVAALGGPWSAGFAAVLLILSALTDSLDGAVALLRGRSSALGYVADSVADRISDLAALGVLLVLGGPVAAVLAVAALTLLHETLRARAVSAGLDDIGVVTVWERPSRVIAVTVTLIGCAFVGDTALFAAVGTAVSAALALIGFGQLVVTVRRRLRGHDAPRVGRTRA</sequence>
<feature type="transmembrane region" description="Helical" evidence="2">
    <location>
        <begin position="218"/>
        <end position="241"/>
    </location>
</feature>
<dbReference type="AlphaFoldDB" id="A0A1I0SKJ8"/>
<dbReference type="Proteomes" id="UP000182054">
    <property type="component" value="Unassembled WGS sequence"/>
</dbReference>
<dbReference type="GO" id="GO:0008654">
    <property type="term" value="P:phospholipid biosynthetic process"/>
    <property type="evidence" value="ECO:0007669"/>
    <property type="project" value="InterPro"/>
</dbReference>
<evidence type="ECO:0000256" key="1">
    <source>
        <dbReference type="SAM" id="MobiDB-lite"/>
    </source>
</evidence>
<keyword evidence="3" id="KW-0808">Transferase</keyword>
<evidence type="ECO:0000313" key="4">
    <source>
        <dbReference type="Proteomes" id="UP000182054"/>
    </source>
</evidence>
<feature type="transmembrane region" description="Helical" evidence="2">
    <location>
        <begin position="148"/>
        <end position="173"/>
    </location>
</feature>
<feature type="transmembrane region" description="Helical" evidence="2">
    <location>
        <begin position="104"/>
        <end position="127"/>
    </location>
</feature>
<dbReference type="RefSeq" id="WP_211267518.1">
    <property type="nucleotide sequence ID" value="NZ_FOJN01000001.1"/>
</dbReference>
<organism evidence="3 4">
    <name type="scientific">Rhodococcoides kroppenstedtii</name>
    <dbReference type="NCBI Taxonomy" id="293050"/>
    <lineage>
        <taxon>Bacteria</taxon>
        <taxon>Bacillati</taxon>
        <taxon>Actinomycetota</taxon>
        <taxon>Actinomycetes</taxon>
        <taxon>Mycobacteriales</taxon>
        <taxon>Nocardiaceae</taxon>
        <taxon>Rhodococcoides</taxon>
    </lineage>
</organism>
<dbReference type="GO" id="GO:0016780">
    <property type="term" value="F:phosphotransferase activity, for other substituted phosphate groups"/>
    <property type="evidence" value="ECO:0007669"/>
    <property type="project" value="InterPro"/>
</dbReference>
<evidence type="ECO:0000313" key="3">
    <source>
        <dbReference type="EMBL" id="SFA39963.1"/>
    </source>
</evidence>
<keyword evidence="2" id="KW-0472">Membrane</keyword>
<keyword evidence="2" id="KW-0812">Transmembrane</keyword>
<evidence type="ECO:0000256" key="2">
    <source>
        <dbReference type="SAM" id="Phobius"/>
    </source>
</evidence>
<dbReference type="GeneID" id="85484455"/>
<reference evidence="3 4" key="1">
    <citation type="submission" date="2016-10" db="EMBL/GenBank/DDBJ databases">
        <authorList>
            <person name="de Groot N.N."/>
        </authorList>
    </citation>
    <scope>NUCLEOTIDE SEQUENCE [LARGE SCALE GENOMIC DNA]</scope>
    <source>
        <strain evidence="3 4">DSM 44908</strain>
    </source>
</reference>
<keyword evidence="2" id="KW-1133">Transmembrane helix</keyword>
<dbReference type="Pfam" id="PF01066">
    <property type="entry name" value="CDP-OH_P_transf"/>
    <property type="match status" value="1"/>
</dbReference>
<feature type="region of interest" description="Disordered" evidence="1">
    <location>
        <begin position="1"/>
        <end position="33"/>
    </location>
</feature>
<dbReference type="GO" id="GO:0016020">
    <property type="term" value="C:membrane"/>
    <property type="evidence" value="ECO:0007669"/>
    <property type="project" value="InterPro"/>
</dbReference>
<dbReference type="Gene3D" id="1.20.120.1760">
    <property type="match status" value="1"/>
</dbReference>
<dbReference type="InterPro" id="IPR000462">
    <property type="entry name" value="CDP-OH_P_trans"/>
</dbReference>
<feature type="transmembrane region" description="Helical" evidence="2">
    <location>
        <begin position="76"/>
        <end position="98"/>
    </location>
</feature>
<name>A0A1I0SKJ8_9NOCA</name>
<proteinExistence type="predicted"/>
<accession>A0A1I0SKJ8</accession>
<gene>
    <name evidence="3" type="ORF">SAMN05444374_101398</name>
</gene>
<dbReference type="InterPro" id="IPR043130">
    <property type="entry name" value="CDP-OH_PTrfase_TM_dom"/>
</dbReference>